<dbReference type="InterPro" id="IPR041920">
    <property type="entry name" value="ROS/MUCR_sf"/>
</dbReference>
<protein>
    <submittedName>
        <fullName evidence="2">ROS/MUCR transcriptional regulator protein</fullName>
    </submittedName>
</protein>
<evidence type="ECO:0000313" key="3">
    <source>
        <dbReference type="Proteomes" id="UP000323300"/>
    </source>
</evidence>
<dbReference type="GO" id="GO:0003677">
    <property type="term" value="F:DNA binding"/>
    <property type="evidence" value="ECO:0007669"/>
    <property type="project" value="InterPro"/>
</dbReference>
<proteinExistence type="inferred from homology"/>
<dbReference type="Pfam" id="PF05443">
    <property type="entry name" value="ROS_MUCR"/>
    <property type="match status" value="1"/>
</dbReference>
<organism evidence="2 3">
    <name type="scientific">Neomesorhizobium albiziae</name>
    <dbReference type="NCBI Taxonomy" id="335020"/>
    <lineage>
        <taxon>Bacteria</taxon>
        <taxon>Pseudomonadati</taxon>
        <taxon>Pseudomonadota</taxon>
        <taxon>Alphaproteobacteria</taxon>
        <taxon>Hyphomicrobiales</taxon>
        <taxon>Phyllobacteriaceae</taxon>
        <taxon>Neomesorhizobium</taxon>
    </lineage>
</organism>
<comment type="similarity">
    <text evidence="1">Belongs to the ros/MucR family.</text>
</comment>
<dbReference type="OrthoDB" id="9809693at2"/>
<evidence type="ECO:0000256" key="1">
    <source>
        <dbReference type="ARBA" id="ARBA00007031"/>
    </source>
</evidence>
<dbReference type="EMBL" id="FOSL01000022">
    <property type="protein sequence ID" value="SFL00239.1"/>
    <property type="molecule type" value="Genomic_DNA"/>
</dbReference>
<name>A0A1I4E513_9HYPH</name>
<reference evidence="2 3" key="1">
    <citation type="submission" date="2016-10" db="EMBL/GenBank/DDBJ databases">
        <authorList>
            <person name="Varghese N."/>
            <person name="Submissions S."/>
        </authorList>
    </citation>
    <scope>NUCLEOTIDE SEQUENCE [LARGE SCALE GENOMIC DNA]</scope>
    <source>
        <strain evidence="2 3">DSM 21822</strain>
    </source>
</reference>
<dbReference type="AlphaFoldDB" id="A0A1I4E513"/>
<sequence length="87" mass="9726">MNPKRSVQNDHIICLEDGKKFKSLKRHLTTHHGLTPDAYRAKWKLSFDYPMVAPAYAAARSTLAKKIGLGRKAEAPKPVKSGRRKAA</sequence>
<dbReference type="InterPro" id="IPR008807">
    <property type="entry name" value="ROS_MUCR"/>
</dbReference>
<dbReference type="GO" id="GO:0008270">
    <property type="term" value="F:zinc ion binding"/>
    <property type="evidence" value="ECO:0007669"/>
    <property type="project" value="InterPro"/>
</dbReference>
<gene>
    <name evidence="2" type="ORF">SAMN04488498_12238</name>
</gene>
<dbReference type="Gene3D" id="1.10.10.1550">
    <property type="entry name" value="ROS/MUCR transcriptional regulator protein"/>
    <property type="match status" value="1"/>
</dbReference>
<evidence type="ECO:0000313" key="2">
    <source>
        <dbReference type="EMBL" id="SFL00239.1"/>
    </source>
</evidence>
<keyword evidence="3" id="KW-1185">Reference proteome</keyword>
<dbReference type="GO" id="GO:0006355">
    <property type="term" value="P:regulation of DNA-templated transcription"/>
    <property type="evidence" value="ECO:0007669"/>
    <property type="project" value="InterPro"/>
</dbReference>
<dbReference type="Proteomes" id="UP000323300">
    <property type="component" value="Unassembled WGS sequence"/>
</dbReference>
<accession>A0A1I4E513</accession>